<proteinExistence type="predicted"/>
<dbReference type="Proteomes" id="UP000885660">
    <property type="component" value="Unassembled WGS sequence"/>
</dbReference>
<dbReference type="Pfam" id="PF13729">
    <property type="entry name" value="TraF_2"/>
    <property type="match status" value="1"/>
</dbReference>
<sequence>MKMWIKTTILVLVVLVGATPGFSFTSFGTKSMGMGEAFTGVADDVSCVFWNPAGLTQTDRFDLDVSFSGGGENTKNLANLYKIYQAIQEEDYDKARDLVDEISTPFDLEPTFGVAIGFLKRIAISGGLQAEFNVNKFESGTDEAGDYIHIEDVETAIVPLQFSFARKSTKNLVVGVNIKYIQGARHSSDFKIYSDGEVEKIKDEGGRSNAAFSFDIGALYHKEKSRFTLGMMIENVLEPKLSFPELSGDLSSMKLSRKINLGASFKPISMLTLSADLHDLTGSSTFHFGGELNLKSVKLRAGMNDGDITLGVGLNLFLFNLEAAYYEKKENPYVSLTMVKI</sequence>
<gene>
    <name evidence="1" type="ORF">ENG47_06110</name>
</gene>
<evidence type="ECO:0008006" key="2">
    <source>
        <dbReference type="Google" id="ProtNLM"/>
    </source>
</evidence>
<comment type="caution">
    <text evidence="1">The sequence shown here is derived from an EMBL/GenBank/DDBJ whole genome shotgun (WGS) entry which is preliminary data.</text>
</comment>
<dbReference type="AlphaFoldDB" id="A0A7V0QSD1"/>
<reference evidence="1" key="1">
    <citation type="journal article" date="2020" name="mSystems">
        <title>Genome- and Community-Level Interaction Insights into Carbon Utilization and Element Cycling Functions of Hydrothermarchaeota in Hydrothermal Sediment.</title>
        <authorList>
            <person name="Zhou Z."/>
            <person name="Liu Y."/>
            <person name="Xu W."/>
            <person name="Pan J."/>
            <person name="Luo Z.H."/>
            <person name="Li M."/>
        </authorList>
    </citation>
    <scope>NUCLEOTIDE SEQUENCE [LARGE SCALE GENOMIC DNA]</scope>
    <source>
        <strain evidence="1">HyVt-219</strain>
    </source>
</reference>
<dbReference type="Gene3D" id="2.40.160.60">
    <property type="entry name" value="Outer membrane protein transport protein (OMPP1/FadL/TodX)"/>
    <property type="match status" value="1"/>
</dbReference>
<evidence type="ECO:0000313" key="1">
    <source>
        <dbReference type="EMBL" id="HDN85307.1"/>
    </source>
</evidence>
<dbReference type="SUPFAM" id="SSF56935">
    <property type="entry name" value="Porins"/>
    <property type="match status" value="1"/>
</dbReference>
<dbReference type="EMBL" id="DRBC01000366">
    <property type="protein sequence ID" value="HDN85307.1"/>
    <property type="molecule type" value="Genomic_DNA"/>
</dbReference>
<accession>A0A7V0QSD1</accession>
<protein>
    <recommendedName>
        <fullName evidence="2">PorV/PorQ family protein</fullName>
    </recommendedName>
</protein>
<dbReference type="InterPro" id="IPR032811">
    <property type="entry name" value="Put_conjugal_transfer"/>
</dbReference>
<organism evidence="1">
    <name type="scientific">Aerophobetes bacterium</name>
    <dbReference type="NCBI Taxonomy" id="2030807"/>
    <lineage>
        <taxon>Bacteria</taxon>
        <taxon>Candidatus Aerophobota</taxon>
    </lineage>
</organism>
<name>A0A7V0QSD1_UNCAE</name>